<dbReference type="SUPFAM" id="SSF56059">
    <property type="entry name" value="Glutathione synthetase ATP-binding domain-like"/>
    <property type="match status" value="1"/>
</dbReference>
<reference evidence="2 4" key="3">
    <citation type="journal article" date="2021" name="Sci. Rep.">
        <title>The distribution of antibiotic resistance genes in chicken gut microbiota commensals.</title>
        <authorList>
            <person name="Juricova H."/>
            <person name="Matiasovicova J."/>
            <person name="Kubasova T."/>
            <person name="Cejkova D."/>
            <person name="Rychlik I."/>
        </authorList>
    </citation>
    <scope>NUCLEOTIDE SEQUENCE [LARGE SCALE GENOMIC DNA]</scope>
    <source>
        <strain evidence="2 4">An772</strain>
    </source>
</reference>
<keyword evidence="4" id="KW-1185">Reference proteome</keyword>
<evidence type="ECO:0000313" key="4">
    <source>
        <dbReference type="Proteomes" id="UP000766986"/>
    </source>
</evidence>
<dbReference type="EMBL" id="DYVX01000013">
    <property type="protein sequence ID" value="HJF91084.1"/>
    <property type="molecule type" value="Genomic_DNA"/>
</dbReference>
<gene>
    <name evidence="2" type="ORF">H7U35_11680</name>
    <name evidence="1" type="ORF">K8W02_01660</name>
</gene>
<name>A0A921HU49_9BACT</name>
<dbReference type="Proteomes" id="UP000766986">
    <property type="component" value="Unassembled WGS sequence"/>
</dbReference>
<evidence type="ECO:0008006" key="5">
    <source>
        <dbReference type="Google" id="ProtNLM"/>
    </source>
</evidence>
<dbReference type="Proteomes" id="UP000717835">
    <property type="component" value="Unassembled WGS sequence"/>
</dbReference>
<sequence>MKLHLFNPDTDLALACDDGHYIAPVQVRDMARDLSLLPLWYAGAGGKVWVTDRKAMDYASQMCLLFGLDAEAVADVGAIGGGPVEAAPWGWNRTVRQSFLKLGVHGEDLPSDGWLDVYRRLASRQTSAALLHRWPLEGSYGGEAEVLYTLDECRAYADGHGAVVFKAPWSSSGKGLCWCRADFSLSAGWCGRTLREQGAVVASPIYNKVEDLALEFMAGEDGRMDFLGYSSFLTDGYGRYQGNRVLSADAFEAYMTRYVAREEWERLRKGLIPLLAVYAEAGYRGPLGIDMMVCRRENGGFFLHPMVEVNLRMNMGIVALRLAERVLGNGLSGRFDIVRYPSVGALREAAGRILHEAPPQVREGRLVGGTLPLVPVTSESRFLAVLTVTSGQSESRLTVAEGALSLP</sequence>
<dbReference type="AlphaFoldDB" id="A0A921HU49"/>
<dbReference type="RefSeq" id="WP_022021524.1">
    <property type="nucleotide sequence ID" value="NZ_DYVX01000013.1"/>
</dbReference>
<reference evidence="2" key="1">
    <citation type="submission" date="2020-08" db="EMBL/GenBank/DDBJ databases">
        <authorList>
            <person name="Cejkova D."/>
            <person name="Kubasova T."/>
            <person name="Jahodarova E."/>
            <person name="Rychlik I."/>
        </authorList>
    </citation>
    <scope>NUCLEOTIDE SEQUENCE</scope>
    <source>
        <strain evidence="2">An772</strain>
    </source>
</reference>
<comment type="caution">
    <text evidence="1">The sequence shown here is derived from an EMBL/GenBank/DDBJ whole genome shotgun (WGS) entry which is preliminary data.</text>
</comment>
<accession>A0A921HU49</accession>
<evidence type="ECO:0000313" key="3">
    <source>
        <dbReference type="Proteomes" id="UP000717835"/>
    </source>
</evidence>
<evidence type="ECO:0000313" key="1">
    <source>
        <dbReference type="EMBL" id="HJF91084.1"/>
    </source>
</evidence>
<organism evidence="1 3">
    <name type="scientific">Mediterranea massiliensis</name>
    <dbReference type="NCBI Taxonomy" id="1841865"/>
    <lineage>
        <taxon>Bacteria</taxon>
        <taxon>Pseudomonadati</taxon>
        <taxon>Bacteroidota</taxon>
        <taxon>Bacteroidia</taxon>
        <taxon>Bacteroidales</taxon>
        <taxon>Bacteroidaceae</taxon>
        <taxon>Mediterranea</taxon>
    </lineage>
</organism>
<protein>
    <recommendedName>
        <fullName evidence="5">ATP-grasp domain-containing protein</fullName>
    </recommendedName>
</protein>
<proteinExistence type="predicted"/>
<reference evidence="1" key="2">
    <citation type="journal article" date="2021" name="PeerJ">
        <title>Extensive microbial diversity within the chicken gut microbiome revealed by metagenomics and culture.</title>
        <authorList>
            <person name="Gilroy R."/>
            <person name="Ravi A."/>
            <person name="Getino M."/>
            <person name="Pursley I."/>
            <person name="Horton D.L."/>
            <person name="Alikhan N.F."/>
            <person name="Baker D."/>
            <person name="Gharbi K."/>
            <person name="Hall N."/>
            <person name="Watson M."/>
            <person name="Adriaenssens E.M."/>
            <person name="Foster-Nyarko E."/>
            <person name="Jarju S."/>
            <person name="Secka A."/>
            <person name="Antonio M."/>
            <person name="Oren A."/>
            <person name="Chaudhuri R.R."/>
            <person name="La Ragione R."/>
            <person name="Hildebrand F."/>
            <person name="Pallen M.J."/>
        </authorList>
    </citation>
    <scope>NUCLEOTIDE SEQUENCE</scope>
    <source>
        <strain evidence="1">CHK55-1828</strain>
    </source>
</reference>
<evidence type="ECO:0000313" key="2">
    <source>
        <dbReference type="EMBL" id="MBM6735870.1"/>
    </source>
</evidence>
<dbReference type="EMBL" id="JACLYZ010000029">
    <property type="protein sequence ID" value="MBM6735870.1"/>
    <property type="molecule type" value="Genomic_DNA"/>
</dbReference>
<reference evidence="1" key="4">
    <citation type="submission" date="2021-09" db="EMBL/GenBank/DDBJ databases">
        <authorList>
            <person name="Gilroy R."/>
        </authorList>
    </citation>
    <scope>NUCLEOTIDE SEQUENCE</scope>
    <source>
        <strain evidence="1">CHK55-1828</strain>
    </source>
</reference>